<gene>
    <name evidence="1" type="ORF">M3P21_22225</name>
</gene>
<dbReference type="Proteomes" id="UP001203880">
    <property type="component" value="Unassembled WGS sequence"/>
</dbReference>
<protein>
    <submittedName>
        <fullName evidence="1">Uncharacterized protein</fullName>
    </submittedName>
</protein>
<proteinExistence type="predicted"/>
<sequence length="209" mass="22725">MSKHPEQLGFDALLETAAQDNTARVFEQETSHLPSDWTEAIAFHRRQIERHNDAMLANDFDAAMAIRNDAYLLARKLNGGAPGILAGEDAPGCVLARKVAAKDGYVPLWGQDGVFAVRAAGMAFNVEMNGMFGIGATAMPYLGFSVRAVDCTKPFLSETGYRSFLGVSVEPVLDMTVAGFVCRVVELHVANELKGKLLSVAVEYREQRS</sequence>
<comment type="caution">
    <text evidence="1">The sequence shown here is derived from an EMBL/GenBank/DDBJ whole genome shotgun (WGS) entry which is preliminary data.</text>
</comment>
<keyword evidence="2" id="KW-1185">Reference proteome</keyword>
<dbReference type="EMBL" id="JAMFMB010000071">
    <property type="protein sequence ID" value="MCL6286212.1"/>
    <property type="molecule type" value="Genomic_DNA"/>
</dbReference>
<evidence type="ECO:0000313" key="1">
    <source>
        <dbReference type="EMBL" id="MCL6286212.1"/>
    </source>
</evidence>
<evidence type="ECO:0000313" key="2">
    <source>
        <dbReference type="Proteomes" id="UP001203880"/>
    </source>
</evidence>
<dbReference type="RefSeq" id="WP_249713695.1">
    <property type="nucleotide sequence ID" value="NZ_JAMFMB010000071.1"/>
</dbReference>
<name>A0ABT0Q9I6_9RHOB</name>
<organism evidence="1 2">
    <name type="scientific">Ruegeria spongiae</name>
    <dbReference type="NCBI Taxonomy" id="2942209"/>
    <lineage>
        <taxon>Bacteria</taxon>
        <taxon>Pseudomonadati</taxon>
        <taxon>Pseudomonadota</taxon>
        <taxon>Alphaproteobacteria</taxon>
        <taxon>Rhodobacterales</taxon>
        <taxon>Roseobacteraceae</taxon>
        <taxon>Ruegeria</taxon>
    </lineage>
</organism>
<reference evidence="1" key="1">
    <citation type="submission" date="2022-05" db="EMBL/GenBank/DDBJ databases">
        <authorList>
            <person name="Park J.-S."/>
        </authorList>
    </citation>
    <scope>NUCLEOTIDE SEQUENCE</scope>
    <source>
        <strain evidence="1">2012CJ41-6</strain>
    </source>
</reference>
<accession>A0ABT0Q9I6</accession>